<dbReference type="NCBIfam" id="TIGR04178">
    <property type="entry name" value="exo_archaeo"/>
    <property type="match status" value="1"/>
</dbReference>
<dbReference type="AlphaFoldDB" id="A0A5C6D5N0"/>
<feature type="transmembrane region" description="Helical" evidence="8">
    <location>
        <begin position="130"/>
        <end position="147"/>
    </location>
</feature>
<dbReference type="EMBL" id="SJPV01000013">
    <property type="protein sequence ID" value="TWU32160.1"/>
    <property type="molecule type" value="Genomic_DNA"/>
</dbReference>
<dbReference type="Pfam" id="PF09721">
    <property type="entry name" value="Exosortase_EpsH"/>
    <property type="match status" value="1"/>
</dbReference>
<proteinExistence type="predicted"/>
<feature type="transmembrane region" description="Helical" evidence="8">
    <location>
        <begin position="264"/>
        <end position="288"/>
    </location>
</feature>
<keyword evidence="4 8" id="KW-0812">Transmembrane</keyword>
<keyword evidence="10" id="KW-1185">Reference proteome</keyword>
<evidence type="ECO:0000256" key="5">
    <source>
        <dbReference type="ARBA" id="ARBA00022801"/>
    </source>
</evidence>
<name>A0A5C6D5N0_9BACT</name>
<feature type="transmembrane region" description="Helical" evidence="8">
    <location>
        <begin position="198"/>
        <end position="216"/>
    </location>
</feature>
<feature type="transmembrane region" description="Helical" evidence="8">
    <location>
        <begin position="356"/>
        <end position="374"/>
    </location>
</feature>
<dbReference type="NCBIfam" id="NF033780">
    <property type="entry name" value="exosort_XrtU_C"/>
    <property type="match status" value="2"/>
</dbReference>
<evidence type="ECO:0000313" key="9">
    <source>
        <dbReference type="EMBL" id="TWU32160.1"/>
    </source>
</evidence>
<evidence type="ECO:0000313" key="10">
    <source>
        <dbReference type="Proteomes" id="UP000319143"/>
    </source>
</evidence>
<organism evidence="9 10">
    <name type="scientific">Novipirellula artificiosorum</name>
    <dbReference type="NCBI Taxonomy" id="2528016"/>
    <lineage>
        <taxon>Bacteria</taxon>
        <taxon>Pseudomonadati</taxon>
        <taxon>Planctomycetota</taxon>
        <taxon>Planctomycetia</taxon>
        <taxon>Pirellulales</taxon>
        <taxon>Pirellulaceae</taxon>
        <taxon>Novipirellula</taxon>
    </lineage>
</organism>
<dbReference type="InterPro" id="IPR019127">
    <property type="entry name" value="Exosortase"/>
</dbReference>
<gene>
    <name evidence="9" type="ORF">Poly41_56450</name>
</gene>
<evidence type="ECO:0000256" key="2">
    <source>
        <dbReference type="ARBA" id="ARBA00022475"/>
    </source>
</evidence>
<comment type="caution">
    <text evidence="9">The sequence shown here is derived from an EMBL/GenBank/DDBJ whole genome shotgun (WGS) entry which is preliminary data.</text>
</comment>
<comment type="subcellular location">
    <subcellularLocation>
        <location evidence="1">Cell membrane</location>
        <topology evidence="1">Multi-pass membrane protein</topology>
    </subcellularLocation>
</comment>
<protein>
    <submittedName>
        <fullName evidence="9">Transmembrane exosortase</fullName>
    </submittedName>
</protein>
<dbReference type="OrthoDB" id="292749at2"/>
<dbReference type="NCBIfam" id="TIGR02602">
    <property type="entry name" value="8TM_EpsH"/>
    <property type="match status" value="1"/>
</dbReference>
<reference evidence="9 10" key="1">
    <citation type="submission" date="2019-02" db="EMBL/GenBank/DDBJ databases">
        <title>Deep-cultivation of Planctomycetes and their phenomic and genomic characterization uncovers novel biology.</title>
        <authorList>
            <person name="Wiegand S."/>
            <person name="Jogler M."/>
            <person name="Boedeker C."/>
            <person name="Pinto D."/>
            <person name="Vollmers J."/>
            <person name="Rivas-Marin E."/>
            <person name="Kohn T."/>
            <person name="Peeters S.H."/>
            <person name="Heuer A."/>
            <person name="Rast P."/>
            <person name="Oberbeckmann S."/>
            <person name="Bunk B."/>
            <person name="Jeske O."/>
            <person name="Meyerdierks A."/>
            <person name="Storesund J.E."/>
            <person name="Kallscheuer N."/>
            <person name="Luecker S."/>
            <person name="Lage O.M."/>
            <person name="Pohl T."/>
            <person name="Merkel B.J."/>
            <person name="Hornburger P."/>
            <person name="Mueller R.-W."/>
            <person name="Bruemmer F."/>
            <person name="Labrenz M."/>
            <person name="Spormann A.M."/>
            <person name="Op Den Camp H."/>
            <person name="Overmann J."/>
            <person name="Amann R."/>
            <person name="Jetten M.S.M."/>
            <person name="Mascher T."/>
            <person name="Medema M.H."/>
            <person name="Devos D.P."/>
            <person name="Kaster A.-K."/>
            <person name="Ovreas L."/>
            <person name="Rohde M."/>
            <person name="Galperin M.Y."/>
            <person name="Jogler C."/>
        </authorList>
    </citation>
    <scope>NUCLEOTIDE SEQUENCE [LARGE SCALE GENOMIC DNA]</scope>
    <source>
        <strain evidence="9 10">Poly41</strain>
    </source>
</reference>
<sequence length="677" mass="74380">MSSTISESTSADVSQSDTDAGLWSVWVWFWGGLALISIPMLIPYFIGMWRLEHYQFFPFAMLAVGVLAYTRMDRESPICGPRNTAVWITVAVAVFLILFSLLTSSTWLGAVGFVMIGAAFFWSQSGENDATLLGLSIPLLMLVRLPVGLDQLLVTRLQGMTTRMASVLLDVVGVTHAVQGNVIQLADRELFVAEACSGIQSVFTLAFLATVIVAYYRRRLWLTPLYLLIAVILAIAGNVIRVTTVAVAEFFWGIDLASGFSHDVIGYAALVIAGLMLLSFDRLVVFFLHPASILGDDMSSNPILSVWDYFVADTDSRVDYSRGAYVRDDDVRPMKATPESSWIGRKKVESLLSNRTVLASCIAVVVLVLVGASIQASRASIETPMASLLKEHVIYQPEPTMLSGKIGDLDFYEHRAVRGGSDPRLGQNSDVWTCKFNELDGQFVVSQTYSGWHELCICYEGMEWQLVDREVVAPLKTLEEEEAEAAALLATVGAGNSRAKTKKDDDSTSEETELLDLNESVDENATDEESYVTAKFKRSDGSYGYLIFGAVFEDGSICAAPSNLGAYGSRFLSRLDLYGVVDQQDLVMVQLWYAARGKLSRKELEGLQRGFQMARHNVAKAIREQDPSLIPAVMKNSEVTSLKGSNVELNEVDSEIAPIDIDSLEVNPAQQADGEKE</sequence>
<evidence type="ECO:0000256" key="4">
    <source>
        <dbReference type="ARBA" id="ARBA00022692"/>
    </source>
</evidence>
<evidence type="ECO:0000256" key="8">
    <source>
        <dbReference type="SAM" id="Phobius"/>
    </source>
</evidence>
<accession>A0A5C6D5N0</accession>
<keyword evidence="2" id="KW-1003">Cell membrane</keyword>
<dbReference type="RefSeq" id="WP_146530423.1">
    <property type="nucleotide sequence ID" value="NZ_SJPV01000013.1"/>
</dbReference>
<dbReference type="InterPro" id="IPR013426">
    <property type="entry name" value="EpsH-like"/>
</dbReference>
<feature type="transmembrane region" description="Helical" evidence="8">
    <location>
        <begin position="20"/>
        <end position="42"/>
    </location>
</feature>
<keyword evidence="5" id="KW-0378">Hydrolase</keyword>
<keyword evidence="6 8" id="KW-1133">Transmembrane helix</keyword>
<evidence type="ECO:0000256" key="6">
    <source>
        <dbReference type="ARBA" id="ARBA00022989"/>
    </source>
</evidence>
<dbReference type="InterPro" id="IPR026392">
    <property type="entry name" value="Exo/Archaeosortase_dom"/>
</dbReference>
<evidence type="ECO:0000256" key="7">
    <source>
        <dbReference type="ARBA" id="ARBA00023136"/>
    </source>
</evidence>
<dbReference type="GO" id="GO:0005886">
    <property type="term" value="C:plasma membrane"/>
    <property type="evidence" value="ECO:0007669"/>
    <property type="project" value="UniProtKB-SubCell"/>
</dbReference>
<dbReference type="GO" id="GO:0008233">
    <property type="term" value="F:peptidase activity"/>
    <property type="evidence" value="ECO:0007669"/>
    <property type="project" value="UniProtKB-KW"/>
</dbReference>
<feature type="transmembrane region" description="Helical" evidence="8">
    <location>
        <begin position="225"/>
        <end position="252"/>
    </location>
</feature>
<keyword evidence="3" id="KW-0645">Protease</keyword>
<dbReference type="Proteomes" id="UP000319143">
    <property type="component" value="Unassembled WGS sequence"/>
</dbReference>
<evidence type="ECO:0000256" key="3">
    <source>
        <dbReference type="ARBA" id="ARBA00022670"/>
    </source>
</evidence>
<feature type="transmembrane region" description="Helical" evidence="8">
    <location>
        <begin position="107"/>
        <end position="124"/>
    </location>
</feature>
<feature type="transmembrane region" description="Helical" evidence="8">
    <location>
        <begin position="84"/>
        <end position="102"/>
    </location>
</feature>
<dbReference type="GO" id="GO:0006508">
    <property type="term" value="P:proteolysis"/>
    <property type="evidence" value="ECO:0007669"/>
    <property type="project" value="UniProtKB-KW"/>
</dbReference>
<keyword evidence="7 8" id="KW-0472">Membrane</keyword>
<feature type="transmembrane region" description="Helical" evidence="8">
    <location>
        <begin position="54"/>
        <end position="72"/>
    </location>
</feature>
<evidence type="ECO:0000256" key="1">
    <source>
        <dbReference type="ARBA" id="ARBA00004651"/>
    </source>
</evidence>